<name>A0A8I1Y7A6_BRAEL</name>
<evidence type="ECO:0000259" key="3">
    <source>
        <dbReference type="Pfam" id="PF16861"/>
    </source>
</evidence>
<dbReference type="InterPro" id="IPR003696">
    <property type="entry name" value="Carbtransf_dom"/>
</dbReference>
<dbReference type="InterPro" id="IPR051338">
    <property type="entry name" value="NodU/CmcH_Carbamoyltrnsfr"/>
</dbReference>
<dbReference type="RefSeq" id="WP_051448168.1">
    <property type="nucleotide sequence ID" value="NZ_CP126003.1"/>
</dbReference>
<gene>
    <name evidence="4" type="ORF">JOH49_003333</name>
</gene>
<dbReference type="Gene3D" id="3.90.870.20">
    <property type="entry name" value="Carbamoyltransferase, C-terminal domain"/>
    <property type="match status" value="1"/>
</dbReference>
<sequence length="589" mass="64819">MYALGLNLSHDRSACLLSDSGDIVAIAEERLDRHKHSCPLDRLNRLFALVPQKSLYYCLEACGIGVEDLDVVVFCNAAIVGGNVIRNLSVADCAVQMPWSPRSHLATINHHEAHALSAFVPSGFEEAAVLVVDKGGSVWDWWRNRQGADIPLIERASLYRASPNALELVAKIHDRKGDLLWNCNSVGALYELATLQIGCTPFDAGKTMGLAPYGMTIYADEFKRQLELAEGGFQISPTVQSVGQHLFPQFFTAKYGPVNLRPDEPPQYYADLARAAQEAVEEIMVHLAREAYAKTGLPRLCIAGGLGLNCVANARIEKSTPFEQIFVQPAATDDGTAIGAAFRGLSIRGGEFPRNGLWHTALGRTYSSVEVESAVRALPTLEQNYAEILDATLYDVVRVLTNAGVVGWFEGGSEFGPRALGHRSLLADPRPAEMRAFLNGQVKNREQYRPYGASVLVDRANDYFELRSEQPYMLFVCGVRPRCQAEAPSVVHVDNTCRVQTVARDRDPLYYDLISAFAEQTGLPFVLNTSFNGKGEPIVESPADAITTAVNMKLDALYLNGRLFVRRQSNTRFKKWEQTSGCNAPNSSR</sequence>
<dbReference type="CDD" id="cd24098">
    <property type="entry name" value="ASKHA_NBD_TobZ_N"/>
    <property type="match status" value="1"/>
</dbReference>
<accession>A0A8I1Y7A6</accession>
<dbReference type="SUPFAM" id="SSF53067">
    <property type="entry name" value="Actin-like ATPase domain"/>
    <property type="match status" value="1"/>
</dbReference>
<evidence type="ECO:0000259" key="2">
    <source>
        <dbReference type="Pfam" id="PF02543"/>
    </source>
</evidence>
<keyword evidence="4" id="KW-0808">Transferase</keyword>
<reference evidence="4" key="1">
    <citation type="submission" date="2021-02" db="EMBL/GenBank/DDBJ databases">
        <title>Genomic Encyclopedia of Type Strains, Phase IV (KMG-V): Genome sequencing to study the core and pangenomes of soil and plant-associated prokaryotes.</title>
        <authorList>
            <person name="Whitman W."/>
        </authorList>
    </citation>
    <scope>NUCLEOTIDE SEQUENCE</scope>
    <source>
        <strain evidence="4">USDA 406</strain>
    </source>
</reference>
<evidence type="ECO:0000313" key="5">
    <source>
        <dbReference type="Proteomes" id="UP000673383"/>
    </source>
</evidence>
<evidence type="ECO:0000256" key="1">
    <source>
        <dbReference type="ARBA" id="ARBA00006129"/>
    </source>
</evidence>
<comment type="similarity">
    <text evidence="1">Belongs to the NodU/CmcH family.</text>
</comment>
<dbReference type="Gene3D" id="3.30.420.40">
    <property type="match status" value="2"/>
</dbReference>
<dbReference type="Pfam" id="PF16861">
    <property type="entry name" value="Carbam_trans_C"/>
    <property type="match status" value="1"/>
</dbReference>
<proteinExistence type="inferred from homology"/>
<dbReference type="InterPro" id="IPR038152">
    <property type="entry name" value="Carbam_trans_C_sf"/>
</dbReference>
<dbReference type="PANTHER" id="PTHR34847:SF1">
    <property type="entry name" value="NODULATION PROTEIN U"/>
    <property type="match status" value="1"/>
</dbReference>
<dbReference type="AlphaFoldDB" id="A0A8I1Y7A6"/>
<feature type="domain" description="Carbamoyltransferase C-terminal" evidence="3">
    <location>
        <begin position="398"/>
        <end position="564"/>
    </location>
</feature>
<dbReference type="InterPro" id="IPR043129">
    <property type="entry name" value="ATPase_NBD"/>
</dbReference>
<dbReference type="Pfam" id="PF02543">
    <property type="entry name" value="Carbam_trans_N"/>
    <property type="match status" value="1"/>
</dbReference>
<dbReference type="InterPro" id="IPR031730">
    <property type="entry name" value="Carbam_trans_C"/>
</dbReference>
<dbReference type="GO" id="GO:0016740">
    <property type="term" value="F:transferase activity"/>
    <property type="evidence" value="ECO:0007669"/>
    <property type="project" value="UniProtKB-KW"/>
</dbReference>
<organism evidence="4 5">
    <name type="scientific">Bradyrhizobium elkanii</name>
    <dbReference type="NCBI Taxonomy" id="29448"/>
    <lineage>
        <taxon>Bacteria</taxon>
        <taxon>Pseudomonadati</taxon>
        <taxon>Pseudomonadota</taxon>
        <taxon>Alphaproteobacteria</taxon>
        <taxon>Hyphomicrobiales</taxon>
        <taxon>Nitrobacteraceae</taxon>
        <taxon>Bradyrhizobium</taxon>
    </lineage>
</organism>
<feature type="domain" description="Carbamoyltransferase" evidence="2">
    <location>
        <begin position="102"/>
        <end position="341"/>
    </location>
</feature>
<dbReference type="PANTHER" id="PTHR34847">
    <property type="entry name" value="NODULATION PROTEIN U"/>
    <property type="match status" value="1"/>
</dbReference>
<comment type="caution">
    <text evidence="4">The sequence shown here is derived from an EMBL/GenBank/DDBJ whole genome shotgun (WGS) entry which is preliminary data.</text>
</comment>
<protein>
    <submittedName>
        <fullName evidence="4">Carbamoyltransferase</fullName>
        <ecNumber evidence="4">2.1.3.-</ecNumber>
    </submittedName>
</protein>
<dbReference type="EMBL" id="JAFICZ010000001">
    <property type="protein sequence ID" value="MBP1293580.1"/>
    <property type="molecule type" value="Genomic_DNA"/>
</dbReference>
<dbReference type="EC" id="2.1.3.-" evidence="4"/>
<dbReference type="Proteomes" id="UP000673383">
    <property type="component" value="Unassembled WGS sequence"/>
</dbReference>
<evidence type="ECO:0000313" key="4">
    <source>
        <dbReference type="EMBL" id="MBP1293580.1"/>
    </source>
</evidence>